<dbReference type="InterPro" id="IPR002885">
    <property type="entry name" value="PPR_rpt"/>
</dbReference>
<proteinExistence type="predicted"/>
<organism evidence="3 4">
    <name type="scientific">Stephania yunnanensis</name>
    <dbReference type="NCBI Taxonomy" id="152371"/>
    <lineage>
        <taxon>Eukaryota</taxon>
        <taxon>Viridiplantae</taxon>
        <taxon>Streptophyta</taxon>
        <taxon>Embryophyta</taxon>
        <taxon>Tracheophyta</taxon>
        <taxon>Spermatophyta</taxon>
        <taxon>Magnoliopsida</taxon>
        <taxon>Ranunculales</taxon>
        <taxon>Menispermaceae</taxon>
        <taxon>Menispermoideae</taxon>
        <taxon>Cissampelideae</taxon>
        <taxon>Stephania</taxon>
    </lineage>
</organism>
<dbReference type="InterPro" id="IPR011990">
    <property type="entry name" value="TPR-like_helical_dom_sf"/>
</dbReference>
<accession>A0AAP0I364</accession>
<gene>
    <name evidence="3" type="ORF">Syun_022976</name>
</gene>
<dbReference type="AlphaFoldDB" id="A0AAP0I364"/>
<dbReference type="SUPFAM" id="SSF48452">
    <property type="entry name" value="TPR-like"/>
    <property type="match status" value="2"/>
</dbReference>
<dbReference type="GO" id="GO:0048731">
    <property type="term" value="P:system development"/>
    <property type="evidence" value="ECO:0007669"/>
    <property type="project" value="UniProtKB-ARBA"/>
</dbReference>
<dbReference type="Pfam" id="PF01535">
    <property type="entry name" value="PPR"/>
    <property type="match status" value="9"/>
</dbReference>
<evidence type="ECO:0000256" key="1">
    <source>
        <dbReference type="ARBA" id="ARBA00022737"/>
    </source>
</evidence>
<dbReference type="PANTHER" id="PTHR47926">
    <property type="entry name" value="PENTATRICOPEPTIDE REPEAT-CONTAINING PROTEIN"/>
    <property type="match status" value="1"/>
</dbReference>
<keyword evidence="1" id="KW-0677">Repeat</keyword>
<evidence type="ECO:0008006" key="5">
    <source>
        <dbReference type="Google" id="ProtNLM"/>
    </source>
</evidence>
<evidence type="ECO:0000256" key="2">
    <source>
        <dbReference type="PROSITE-ProRule" id="PRU00708"/>
    </source>
</evidence>
<sequence length="675" mass="76225">MGKLYLMYLKGMINCPLPSACRTSRVLLKIRGISCLFSHSSTVASHCPIQNPKWEQIQVANDVSFSYTHNSNLCIANLGCQGRIEEARKIFDEMLQKDVVSYASMITIYLKNKQLSNAEKLYYAMPIGSIVADSAMIDGYAKAYRMEDASRIFSKMRQKNVYSWTSLISGYLRIGEIQKARHFFDQMPEKNVVSWTTMILGLARNSLIGDARKFFDRMPEKNVVAWTIMIKSYVENNQIDDAIKLFKEMPVRNLFSWNIMISAYLDDKRVDEAVHLFALMPVRNAISWTTMLTGLARNGLTCIARQYFDEMPVKDVAAWNSMITAYMNDGLTKEASELFNLMPERNIVTWNAMIDGCSSNGFEQEALEHLVLMLRSGNRPNETTMTSFIIASDQSIVELMEAHALMIFLGLEADATLLNALFTMYARNGDIISAQLAFENHRAKDVISWTAMIQAYSNHGMGHHALHIFSRMLRAGFKPDDITFVGVLSACSHTAGLVDKGLRLFRSMSQGYGLEPKPEHFSCIIDILGRSGKVKEALKLGNRLLPTQRDEHVMGALLSACRLSGDVEMASQIGEELIEMEPDNSGVYMLLANVYAAGGKWVEFARIRKRMKERKVIKVPGSSQIVVKNKCHMFFSGDELHPELEEIRSMLVEKLLPQMVGDCMMDKSTLNFTEL</sequence>
<evidence type="ECO:0000313" key="3">
    <source>
        <dbReference type="EMBL" id="KAK9106965.1"/>
    </source>
</evidence>
<feature type="repeat" description="PPR" evidence="2">
    <location>
        <begin position="315"/>
        <end position="345"/>
    </location>
</feature>
<feature type="repeat" description="PPR" evidence="2">
    <location>
        <begin position="346"/>
        <end position="380"/>
    </location>
</feature>
<evidence type="ECO:0000313" key="4">
    <source>
        <dbReference type="Proteomes" id="UP001420932"/>
    </source>
</evidence>
<dbReference type="InterPro" id="IPR046848">
    <property type="entry name" value="E_motif"/>
</dbReference>
<reference evidence="3 4" key="1">
    <citation type="submission" date="2024-01" db="EMBL/GenBank/DDBJ databases">
        <title>Genome assemblies of Stephania.</title>
        <authorList>
            <person name="Yang L."/>
        </authorList>
    </citation>
    <scope>NUCLEOTIDE SEQUENCE [LARGE SCALE GENOMIC DNA]</scope>
    <source>
        <strain evidence="3">YNDBR</strain>
        <tissue evidence="3">Leaf</tissue>
    </source>
</reference>
<dbReference type="PROSITE" id="PS51375">
    <property type="entry name" value="PPR"/>
    <property type="match status" value="5"/>
</dbReference>
<dbReference type="GO" id="GO:0009451">
    <property type="term" value="P:RNA modification"/>
    <property type="evidence" value="ECO:0007669"/>
    <property type="project" value="InterPro"/>
</dbReference>
<dbReference type="GO" id="GO:0003723">
    <property type="term" value="F:RNA binding"/>
    <property type="evidence" value="ECO:0007669"/>
    <property type="project" value="InterPro"/>
</dbReference>
<keyword evidence="4" id="KW-1185">Reference proteome</keyword>
<dbReference type="FunFam" id="1.25.40.10:FF:001810">
    <property type="entry name" value="Pentatricopeptide repeat-containing protein mitochondrial"/>
    <property type="match status" value="1"/>
</dbReference>
<feature type="repeat" description="PPR" evidence="2">
    <location>
        <begin position="222"/>
        <end position="256"/>
    </location>
</feature>
<feature type="repeat" description="PPR" evidence="2">
    <location>
        <begin position="445"/>
        <end position="479"/>
    </location>
</feature>
<name>A0AAP0I364_9MAGN</name>
<dbReference type="FunFam" id="1.25.40.10:FF:000125">
    <property type="entry name" value="Pentatricopeptide repeat-containing protein"/>
    <property type="match status" value="1"/>
</dbReference>
<dbReference type="InterPro" id="IPR046960">
    <property type="entry name" value="PPR_At4g14850-like_plant"/>
</dbReference>
<dbReference type="Pfam" id="PF20431">
    <property type="entry name" value="E_motif"/>
    <property type="match status" value="1"/>
</dbReference>
<dbReference type="Pfam" id="PF13041">
    <property type="entry name" value="PPR_2"/>
    <property type="match status" value="2"/>
</dbReference>
<protein>
    <recommendedName>
        <fullName evidence="5">Chlororespiratory reduction 4</fullName>
    </recommendedName>
</protein>
<feature type="repeat" description="PPR" evidence="2">
    <location>
        <begin position="160"/>
        <end position="194"/>
    </location>
</feature>
<dbReference type="Proteomes" id="UP001420932">
    <property type="component" value="Unassembled WGS sequence"/>
</dbReference>
<dbReference type="EMBL" id="JBBNAF010000010">
    <property type="protein sequence ID" value="KAK9106965.1"/>
    <property type="molecule type" value="Genomic_DNA"/>
</dbReference>
<comment type="caution">
    <text evidence="3">The sequence shown here is derived from an EMBL/GenBank/DDBJ whole genome shotgun (WGS) entry which is preliminary data.</text>
</comment>
<dbReference type="NCBIfam" id="TIGR00756">
    <property type="entry name" value="PPR"/>
    <property type="match status" value="9"/>
</dbReference>
<dbReference type="Gene3D" id="1.25.40.10">
    <property type="entry name" value="Tetratricopeptide repeat domain"/>
    <property type="match status" value="5"/>
</dbReference>
<dbReference type="PANTHER" id="PTHR47926:SF380">
    <property type="entry name" value="PENTATRICOPEPTIDE REPEAT-CONTAINING PROTEIN"/>
    <property type="match status" value="1"/>
</dbReference>